<evidence type="ECO:0000313" key="1">
    <source>
        <dbReference type="EMBL" id="PZA15310.1"/>
    </source>
</evidence>
<dbReference type="PIRSF" id="PIRSF029288">
    <property type="entry name" value="SciE_ImpE"/>
    <property type="match status" value="1"/>
</dbReference>
<dbReference type="InterPro" id="IPR011990">
    <property type="entry name" value="TPR-like_helical_dom_sf"/>
</dbReference>
<dbReference type="Gene3D" id="1.25.40.10">
    <property type="entry name" value="Tetratricopeptide repeat domain"/>
    <property type="match status" value="1"/>
</dbReference>
<organism evidence="1 2">
    <name type="scientific">Parazoarcus communis SWub3 = DSM 12120</name>
    <dbReference type="NCBI Taxonomy" id="1121029"/>
    <lineage>
        <taxon>Bacteria</taxon>
        <taxon>Pseudomonadati</taxon>
        <taxon>Pseudomonadota</taxon>
        <taxon>Betaproteobacteria</taxon>
        <taxon>Rhodocyclales</taxon>
        <taxon>Zoogloeaceae</taxon>
        <taxon>Parazoarcus</taxon>
    </lineage>
</organism>
<proteinExistence type="predicted"/>
<reference evidence="1 2" key="1">
    <citation type="submission" date="2018-06" db="EMBL/GenBank/DDBJ databases">
        <title>Azoarcus communis strain SWub3 genome.</title>
        <authorList>
            <person name="Zorraquino Salvo V."/>
            <person name="Toubiana D."/>
            <person name="Blumwald E."/>
        </authorList>
    </citation>
    <scope>NUCLEOTIDE SEQUENCE [LARGE SCALE GENOMIC DNA]</scope>
    <source>
        <strain evidence="1 2">SWub3</strain>
    </source>
</reference>
<dbReference type="EMBL" id="QKOE01000015">
    <property type="protein sequence ID" value="PZA15310.1"/>
    <property type="molecule type" value="Genomic_DNA"/>
</dbReference>
<dbReference type="InterPro" id="IPR009211">
    <property type="entry name" value="TagJ"/>
</dbReference>
<name>A0A323UUH4_9RHOO</name>
<dbReference type="Pfam" id="PF07024">
    <property type="entry name" value="ImpE"/>
    <property type="match status" value="1"/>
</dbReference>
<sequence length="277" mass="30662">MNMPSTDQDNAEAQLRAGHPEAALSLLQAEIRRQPANSKLRIFLFQLLAILGQWDRAMNQLNVAAELDVSALAMAQMYREALRCEVLRSEVFAGKRAPLVFGEPEQWLALLVESLLVAGRGQQTEAAALRDRAFELAPATPGRIDGAPFEWLADADGRLGPVCEAIINGSYYWIPFSRLSRIDIEAPTDLRDYVWAPAHFQFSNGGEAVGVIPTRYPGSEQEADGAIKLAWRTEWLVHAGDYRGLGQRLFATDQGDFALLDIRRVDLGNAERGNIDD</sequence>
<dbReference type="OrthoDB" id="5416084at2"/>
<comment type="caution">
    <text evidence="1">The sequence shown here is derived from an EMBL/GenBank/DDBJ whole genome shotgun (WGS) entry which is preliminary data.</text>
</comment>
<gene>
    <name evidence="1" type="ORF">DNK49_17310</name>
</gene>
<keyword evidence="2" id="KW-1185">Reference proteome</keyword>
<dbReference type="Proteomes" id="UP000248259">
    <property type="component" value="Unassembled WGS sequence"/>
</dbReference>
<dbReference type="AlphaFoldDB" id="A0A323UUH4"/>
<evidence type="ECO:0000313" key="2">
    <source>
        <dbReference type="Proteomes" id="UP000248259"/>
    </source>
</evidence>
<accession>A0A323UUH4</accession>
<protein>
    <submittedName>
        <fullName evidence="1">Virulence protein SciE type</fullName>
    </submittedName>
</protein>
<dbReference type="SUPFAM" id="SSF144059">
    <property type="entry name" value="ImpE-like"/>
    <property type="match status" value="1"/>
</dbReference>